<dbReference type="AlphaFoldDB" id="H8ZDQ9"/>
<name>H8ZDQ9_NEMA1</name>
<proteinExistence type="predicted"/>
<dbReference type="Pfam" id="PF02966">
    <property type="entry name" value="DIM1"/>
    <property type="match status" value="1"/>
</dbReference>
<dbReference type="Proteomes" id="UP000005622">
    <property type="component" value="Unassembled WGS sequence"/>
</dbReference>
<dbReference type="GO" id="GO:0000398">
    <property type="term" value="P:mRNA splicing, via spliceosome"/>
    <property type="evidence" value="ECO:0007669"/>
    <property type="project" value="InterPro"/>
</dbReference>
<reference evidence="2 3" key="3">
    <citation type="journal article" date="2014" name="Genome Announc.">
        <title>Genome Sequence of the Microsporidian Species Nematocida sp1 Strain ERTm6 (ATCC PRA-372).</title>
        <authorList>
            <person name="Bakowski M.A."/>
            <person name="Priest M."/>
            <person name="Young S."/>
            <person name="Cuomo C.A."/>
            <person name="Troemel E.R."/>
        </authorList>
    </citation>
    <scope>NUCLEOTIDE SEQUENCE [LARGE SCALE GENOMIC DNA]</scope>
    <source>
        <strain evidence="2 3">ERTm6</strain>
    </source>
</reference>
<dbReference type="Proteomes" id="UP000054524">
    <property type="component" value="Unassembled WGS sequence"/>
</dbReference>
<evidence type="ECO:0000313" key="2">
    <source>
        <dbReference type="EMBL" id="KFG27091.1"/>
    </source>
</evidence>
<reference evidence="2" key="2">
    <citation type="submission" date="2012-10" db="EMBL/GenBank/DDBJ databases">
        <authorList>
            <consortium name="The Broad Institute Genome Sequencing Platform"/>
            <consortium name="The Broad Institute Genome Sequencing Center for Infectious Disease"/>
            <person name="Cuomo C."/>
            <person name="Troemel E."/>
            <person name="Walker B."/>
            <person name="Young S.K."/>
            <person name="Zeng Q."/>
            <person name="Gargeya S."/>
            <person name="Fitzgerald M."/>
            <person name="Haas B."/>
            <person name="Abouelleil A."/>
            <person name="Alvarado L."/>
            <person name="Arachchi H.M."/>
            <person name="Berlin A.M."/>
            <person name="Chapman S.B."/>
            <person name="Goldberg J."/>
            <person name="Griggs A."/>
            <person name="Gujja S."/>
            <person name="Hansen M."/>
            <person name="Howarth C."/>
            <person name="Imamovic A."/>
            <person name="Larimer J."/>
            <person name="McCowan C."/>
            <person name="Murphy C."/>
            <person name="Neiman D."/>
            <person name="Pearson M."/>
            <person name="Priest M."/>
            <person name="Roberts A."/>
            <person name="Saif S."/>
            <person name="Shea T."/>
            <person name="Sisk P."/>
            <person name="Sykes S."/>
            <person name="Wortman J."/>
            <person name="Nusbaum C."/>
            <person name="Birren B."/>
        </authorList>
    </citation>
    <scope>NUCLEOTIDE SEQUENCE</scope>
    <source>
        <strain evidence="2">ERTm6</strain>
    </source>
</reference>
<dbReference type="GO" id="GO:0046540">
    <property type="term" value="C:U4/U6 x U5 tri-snRNP complex"/>
    <property type="evidence" value="ECO:0007669"/>
    <property type="project" value="InterPro"/>
</dbReference>
<dbReference type="OrthoDB" id="147752at2759"/>
<organism evidence="1">
    <name type="scientific">Nematocida ausubeli (strain ATCC PRA-371 / ERTm2)</name>
    <name type="common">Nematode killer fungus</name>
    <dbReference type="NCBI Taxonomy" id="1913371"/>
    <lineage>
        <taxon>Eukaryota</taxon>
        <taxon>Fungi</taxon>
        <taxon>Fungi incertae sedis</taxon>
        <taxon>Microsporidia</taxon>
        <taxon>Nematocida</taxon>
    </lineage>
</organism>
<protein>
    <submittedName>
        <fullName evidence="1">Uncharacterized protein</fullName>
    </submittedName>
</protein>
<accession>A0A086J4M3</accession>
<accession>H8ZDQ9</accession>
<dbReference type="Gene3D" id="3.40.30.10">
    <property type="entry name" value="Glutaredoxin"/>
    <property type="match status" value="1"/>
</dbReference>
<dbReference type="InterPro" id="IPR004123">
    <property type="entry name" value="Dim1"/>
</dbReference>
<gene>
    <name evidence="1" type="ORF">NERG_01730</name>
    <name evidence="2" type="ORF">NESG_00166</name>
</gene>
<keyword evidence="3" id="KW-1185">Reference proteome</keyword>
<dbReference type="EMBL" id="AKIJ01000001">
    <property type="protein sequence ID" value="KFG27091.1"/>
    <property type="molecule type" value="Genomic_DNA"/>
</dbReference>
<reference evidence="1" key="1">
    <citation type="submission" date="2011-03" db="EMBL/GenBank/DDBJ databases">
        <title>The Genome Sequence of Nematocida sp1 strain ERTm2.</title>
        <authorList>
            <consortium name="The Broad Institute Genome Sequencing Platform"/>
            <consortium name="The Broad Institute Genome Sequencing Center for Infectious Disease"/>
            <person name="Cuomo C."/>
            <person name="Troemel E."/>
            <person name="Young S.K."/>
            <person name="Zeng Q."/>
            <person name="Gargeya S."/>
            <person name="Fitzgerald M."/>
            <person name="Haas B."/>
            <person name="Abouelleil A."/>
            <person name="Alvarado L."/>
            <person name="Arachchi H.M."/>
            <person name="Berlin A."/>
            <person name="Brown A."/>
            <person name="Chapman S.B."/>
            <person name="Chen Z."/>
            <person name="Dunbar C."/>
            <person name="Freedman E."/>
            <person name="Gearin G."/>
            <person name="Gellesch M."/>
            <person name="Goldberg J."/>
            <person name="Griggs A."/>
            <person name="Gujja S."/>
            <person name="Heilman E.R."/>
            <person name="Heiman D."/>
            <person name="Howarth C."/>
            <person name="Larson L."/>
            <person name="Lui A."/>
            <person name="MacDonald P.J.P."/>
            <person name="Mehta T."/>
            <person name="Montmayeur A."/>
            <person name="Murphy C."/>
            <person name="Neiman D."/>
            <person name="Pearson M."/>
            <person name="Priest M."/>
            <person name="Roberts A."/>
            <person name="Saif S."/>
            <person name="Shea T."/>
            <person name="Shenoy N."/>
            <person name="Sisk P."/>
            <person name="Stolte C."/>
            <person name="Sykes S."/>
            <person name="White J."/>
            <person name="Yandava C."/>
            <person name="Wortman J."/>
            <person name="Nusbaum C."/>
            <person name="Birren B."/>
        </authorList>
    </citation>
    <scope>NUCLEOTIDE SEQUENCE</scope>
    <source>
        <strain evidence="1">ERTm2</strain>
    </source>
</reference>
<sequence>MSFFLNNIVSDKMFEDLLNDKRILLVRFGYAEEKECQRIDRMLSELNGMVCRYFAIAAYETKDVADALRRKYKISEDTRHVLVFFSKRAPIYVSFCKRPNFQVSETIPGTDEMLSLLIMVHQGIFHNKKIINVYGTYFESKKYQSAQKEEFLT</sequence>
<evidence type="ECO:0000313" key="1">
    <source>
        <dbReference type="EMBL" id="EHY65284.1"/>
    </source>
</evidence>
<evidence type="ECO:0000313" key="3">
    <source>
        <dbReference type="Proteomes" id="UP000054524"/>
    </source>
</evidence>
<dbReference type="HOGENOM" id="CLU_1722852_0_0_1"/>
<dbReference type="EMBL" id="JH604636">
    <property type="protein sequence ID" value="EHY65284.1"/>
    <property type="molecule type" value="Genomic_DNA"/>
</dbReference>